<feature type="region of interest" description="Disordered" evidence="1">
    <location>
        <begin position="1"/>
        <end position="34"/>
    </location>
</feature>
<gene>
    <name evidence="2" type="ORF">LITE_LOCUS19035</name>
</gene>
<accession>A0AAV0KID1</accession>
<evidence type="ECO:0000313" key="2">
    <source>
        <dbReference type="EMBL" id="CAI0422139.1"/>
    </source>
</evidence>
<reference evidence="2" key="1">
    <citation type="submission" date="2022-08" db="EMBL/GenBank/DDBJ databases">
        <authorList>
            <person name="Gutierrez-Valencia J."/>
        </authorList>
    </citation>
    <scope>NUCLEOTIDE SEQUENCE</scope>
</reference>
<comment type="caution">
    <text evidence="2">The sequence shown here is derived from an EMBL/GenBank/DDBJ whole genome shotgun (WGS) entry which is preliminary data.</text>
</comment>
<keyword evidence="3" id="KW-1185">Reference proteome</keyword>
<organism evidence="2 3">
    <name type="scientific">Linum tenue</name>
    <dbReference type="NCBI Taxonomy" id="586396"/>
    <lineage>
        <taxon>Eukaryota</taxon>
        <taxon>Viridiplantae</taxon>
        <taxon>Streptophyta</taxon>
        <taxon>Embryophyta</taxon>
        <taxon>Tracheophyta</taxon>
        <taxon>Spermatophyta</taxon>
        <taxon>Magnoliopsida</taxon>
        <taxon>eudicotyledons</taxon>
        <taxon>Gunneridae</taxon>
        <taxon>Pentapetalae</taxon>
        <taxon>rosids</taxon>
        <taxon>fabids</taxon>
        <taxon>Malpighiales</taxon>
        <taxon>Linaceae</taxon>
        <taxon>Linum</taxon>
    </lineage>
</organism>
<proteinExistence type="predicted"/>
<protein>
    <submittedName>
        <fullName evidence="2">Uncharacterized protein</fullName>
    </submittedName>
</protein>
<evidence type="ECO:0000256" key="1">
    <source>
        <dbReference type="SAM" id="MobiDB-lite"/>
    </source>
</evidence>
<feature type="compositionally biased region" description="Polar residues" evidence="1">
    <location>
        <begin position="1"/>
        <end position="16"/>
    </location>
</feature>
<evidence type="ECO:0000313" key="3">
    <source>
        <dbReference type="Proteomes" id="UP001154282"/>
    </source>
</evidence>
<dbReference type="Proteomes" id="UP001154282">
    <property type="component" value="Unassembled WGS sequence"/>
</dbReference>
<dbReference type="AlphaFoldDB" id="A0AAV0KID1"/>
<name>A0AAV0KID1_9ROSI</name>
<dbReference type="EMBL" id="CAMGYJ010000005">
    <property type="protein sequence ID" value="CAI0422139.1"/>
    <property type="molecule type" value="Genomic_DNA"/>
</dbReference>
<sequence length="115" mass="11768">MSPSSSSHDIVLTSSPEGPITAYNASTGASLPASPAPAPLAAALALVQNTYIAASHISSSSTRRRPPLQLVVIHRPPPLPLPEPLPLSPLPPTAHASSPAASRATFIRFLSPPVT</sequence>